<dbReference type="PROSITE" id="PS00194">
    <property type="entry name" value="THIOREDOXIN_1"/>
    <property type="match status" value="1"/>
</dbReference>
<reference evidence="12" key="1">
    <citation type="journal article" date="2024" name="Int. J. Syst. Evol. Microbiol.">
        <title>Methylomarinovum tepidoasis sp. nov., a moderately thermophilic methanotroph of the family Methylothermaceae isolated from a deep-sea hydrothermal field.</title>
        <authorList>
            <person name="Hirayama H."/>
            <person name="Takaki Y."/>
            <person name="Abe M."/>
            <person name="Miyazaki M."/>
            <person name="Uematsu K."/>
            <person name="Matsui Y."/>
            <person name="Takai K."/>
        </authorList>
    </citation>
    <scope>NUCLEOTIDE SEQUENCE [LARGE SCALE GENOMIC DNA]</scope>
    <source>
        <strain evidence="12">IN45</strain>
    </source>
</reference>
<accession>A0AAU9BYM1</accession>
<dbReference type="PROSITE" id="PS51352">
    <property type="entry name" value="THIOREDOXIN_2"/>
    <property type="match status" value="1"/>
</dbReference>
<keyword evidence="4 7" id="KW-0574">Periplasm</keyword>
<dbReference type="PANTHER" id="PTHR35891:SF2">
    <property type="entry name" value="THIOL:DISULFIDE INTERCHANGE PROTEIN DSBA"/>
    <property type="match status" value="1"/>
</dbReference>
<name>A0AAU9BYM1_9GAMM</name>
<dbReference type="EMBL" id="AP024718">
    <property type="protein sequence ID" value="BCX88850.1"/>
    <property type="molecule type" value="Genomic_DNA"/>
</dbReference>
<feature type="domain" description="Thioredoxin" evidence="10">
    <location>
        <begin position="12"/>
        <end position="197"/>
    </location>
</feature>
<comment type="subcellular location">
    <subcellularLocation>
        <location evidence="1 7">Periplasm</location>
    </subcellularLocation>
</comment>
<feature type="signal peptide" evidence="9">
    <location>
        <begin position="1"/>
        <end position="22"/>
    </location>
</feature>
<dbReference type="InterPro" id="IPR023205">
    <property type="entry name" value="DsbA/DsbL"/>
</dbReference>
<dbReference type="InterPro" id="IPR001853">
    <property type="entry name" value="DSBA-like_thioredoxin_dom"/>
</dbReference>
<dbReference type="PIRSF" id="PIRSF001488">
    <property type="entry name" value="Tdi_protein"/>
    <property type="match status" value="1"/>
</dbReference>
<keyword evidence="6" id="KW-0676">Redox-active center</keyword>
<dbReference type="InterPro" id="IPR036249">
    <property type="entry name" value="Thioredoxin-like_sf"/>
</dbReference>
<dbReference type="AlphaFoldDB" id="A0AAU9BYM1"/>
<evidence type="ECO:0000256" key="9">
    <source>
        <dbReference type="SAM" id="SignalP"/>
    </source>
</evidence>
<gene>
    <name evidence="11" type="ORF">MIN45_P1220</name>
</gene>
<evidence type="ECO:0000259" key="10">
    <source>
        <dbReference type="PROSITE" id="PS51352"/>
    </source>
</evidence>
<keyword evidence="12" id="KW-1185">Reference proteome</keyword>
<evidence type="ECO:0000256" key="2">
    <source>
        <dbReference type="ARBA" id="ARBA00005791"/>
    </source>
</evidence>
<feature type="disulfide bond" description="Redox-active" evidence="8">
    <location>
        <begin position="50"/>
        <end position="53"/>
    </location>
</feature>
<dbReference type="Pfam" id="PF01323">
    <property type="entry name" value="DSBA"/>
    <property type="match status" value="1"/>
</dbReference>
<organism evidence="11 12">
    <name type="scientific">Methylomarinovum tepidoasis</name>
    <dbReference type="NCBI Taxonomy" id="2840183"/>
    <lineage>
        <taxon>Bacteria</taxon>
        <taxon>Pseudomonadati</taxon>
        <taxon>Pseudomonadota</taxon>
        <taxon>Gammaproteobacteria</taxon>
        <taxon>Methylococcales</taxon>
        <taxon>Methylothermaceae</taxon>
        <taxon>Methylomarinovum</taxon>
    </lineage>
</organism>
<dbReference type="InterPro" id="IPR050824">
    <property type="entry name" value="Thiol_disulfide_DsbA"/>
</dbReference>
<dbReference type="PANTHER" id="PTHR35891">
    <property type="entry name" value="THIOL:DISULFIDE INTERCHANGE PROTEIN DSBA"/>
    <property type="match status" value="1"/>
</dbReference>
<keyword evidence="3 9" id="KW-0732">Signal</keyword>
<dbReference type="InterPro" id="IPR013766">
    <property type="entry name" value="Thioredoxin_domain"/>
</dbReference>
<dbReference type="KEGG" id="meiy:MIN45_P1220"/>
<dbReference type="Proteomes" id="UP001321450">
    <property type="component" value="Chromosome"/>
</dbReference>
<keyword evidence="11" id="KW-0560">Oxidoreductase</keyword>
<evidence type="ECO:0000313" key="11">
    <source>
        <dbReference type="EMBL" id="BCX88850.1"/>
    </source>
</evidence>
<evidence type="ECO:0000313" key="12">
    <source>
        <dbReference type="Proteomes" id="UP001321450"/>
    </source>
</evidence>
<dbReference type="SUPFAM" id="SSF52833">
    <property type="entry name" value="Thioredoxin-like"/>
    <property type="match status" value="1"/>
</dbReference>
<evidence type="ECO:0000256" key="6">
    <source>
        <dbReference type="ARBA" id="ARBA00023284"/>
    </source>
</evidence>
<dbReference type="InterPro" id="IPR017937">
    <property type="entry name" value="Thioredoxin_CS"/>
</dbReference>
<evidence type="ECO:0000256" key="4">
    <source>
        <dbReference type="ARBA" id="ARBA00022764"/>
    </source>
</evidence>
<dbReference type="Gene3D" id="3.40.30.10">
    <property type="entry name" value="Glutaredoxin"/>
    <property type="match status" value="1"/>
</dbReference>
<keyword evidence="5 7" id="KW-1015">Disulfide bond</keyword>
<proteinExistence type="inferred from homology"/>
<evidence type="ECO:0000256" key="3">
    <source>
        <dbReference type="ARBA" id="ARBA00022729"/>
    </source>
</evidence>
<dbReference type="GO" id="GO:0042597">
    <property type="term" value="C:periplasmic space"/>
    <property type="evidence" value="ECO:0007669"/>
    <property type="project" value="UniProtKB-SubCell"/>
</dbReference>
<dbReference type="GO" id="GO:0015036">
    <property type="term" value="F:disulfide oxidoreductase activity"/>
    <property type="evidence" value="ECO:0007669"/>
    <property type="project" value="UniProtKB-ARBA"/>
</dbReference>
<evidence type="ECO:0000256" key="1">
    <source>
        <dbReference type="ARBA" id="ARBA00004418"/>
    </source>
</evidence>
<evidence type="ECO:0000256" key="5">
    <source>
        <dbReference type="ARBA" id="ARBA00023157"/>
    </source>
</evidence>
<protein>
    <recommendedName>
        <fullName evidence="7">Thiol:disulfide interchange protein</fullName>
    </recommendedName>
</protein>
<feature type="chain" id="PRO_5043627907" description="Thiol:disulfide interchange protein" evidence="9">
    <location>
        <begin position="23"/>
        <end position="208"/>
    </location>
</feature>
<comment type="similarity">
    <text evidence="2">Belongs to the thioredoxin family. DsbA subfamily.</text>
</comment>
<sequence length="208" mass="23816">MKAMLRILFAGWLLLVALPAFAKPYLELDPPKATEDPGRVEVIEFFWYGCPHCYRFDPYLEAWRKKQPADVVFKRQPAIFGPHWAPQARAYFTAEVLGVVDKIHKDFFDAMHRQKKRMAEEEELAEFFAAHGVDKDTFKNTFHSFMVDMKMRQAEAMAPEYGITGVPALVVNGKYLITGRTAGGFEDMIKVLDQLVAQERQKLATAKP</sequence>
<dbReference type="CDD" id="cd03019">
    <property type="entry name" value="DsbA_DsbA"/>
    <property type="match status" value="1"/>
</dbReference>
<dbReference type="RefSeq" id="WP_286291046.1">
    <property type="nucleotide sequence ID" value="NZ_AP024718.1"/>
</dbReference>
<evidence type="ECO:0000256" key="7">
    <source>
        <dbReference type="PIRNR" id="PIRNR001488"/>
    </source>
</evidence>
<evidence type="ECO:0000256" key="8">
    <source>
        <dbReference type="PIRSR" id="PIRSR001488-1"/>
    </source>
</evidence>